<dbReference type="Proteomes" id="UP001055072">
    <property type="component" value="Unassembled WGS sequence"/>
</dbReference>
<protein>
    <submittedName>
        <fullName evidence="1">Uncharacterized protein</fullName>
    </submittedName>
</protein>
<dbReference type="EMBL" id="MU274905">
    <property type="protein sequence ID" value="KAI0091650.1"/>
    <property type="molecule type" value="Genomic_DNA"/>
</dbReference>
<name>A0ACB8UBL1_9APHY</name>
<reference evidence="1" key="1">
    <citation type="journal article" date="2021" name="Environ. Microbiol.">
        <title>Gene family expansions and transcriptome signatures uncover fungal adaptations to wood decay.</title>
        <authorList>
            <person name="Hage H."/>
            <person name="Miyauchi S."/>
            <person name="Viragh M."/>
            <person name="Drula E."/>
            <person name="Min B."/>
            <person name="Chaduli D."/>
            <person name="Navarro D."/>
            <person name="Favel A."/>
            <person name="Norest M."/>
            <person name="Lesage-Meessen L."/>
            <person name="Balint B."/>
            <person name="Merenyi Z."/>
            <person name="de Eugenio L."/>
            <person name="Morin E."/>
            <person name="Martinez A.T."/>
            <person name="Baldrian P."/>
            <person name="Stursova M."/>
            <person name="Martinez M.J."/>
            <person name="Novotny C."/>
            <person name="Magnuson J.K."/>
            <person name="Spatafora J.W."/>
            <person name="Maurice S."/>
            <person name="Pangilinan J."/>
            <person name="Andreopoulos W."/>
            <person name="LaButti K."/>
            <person name="Hundley H."/>
            <person name="Na H."/>
            <person name="Kuo A."/>
            <person name="Barry K."/>
            <person name="Lipzen A."/>
            <person name="Henrissat B."/>
            <person name="Riley R."/>
            <person name="Ahrendt S."/>
            <person name="Nagy L.G."/>
            <person name="Grigoriev I.V."/>
            <person name="Martin F."/>
            <person name="Rosso M.N."/>
        </authorList>
    </citation>
    <scope>NUCLEOTIDE SEQUENCE</scope>
    <source>
        <strain evidence="1">CBS 384.51</strain>
    </source>
</reference>
<comment type="caution">
    <text evidence="1">The sequence shown here is derived from an EMBL/GenBank/DDBJ whole genome shotgun (WGS) entry which is preliminary data.</text>
</comment>
<organism evidence="1 2">
    <name type="scientific">Irpex rosettiformis</name>
    <dbReference type="NCBI Taxonomy" id="378272"/>
    <lineage>
        <taxon>Eukaryota</taxon>
        <taxon>Fungi</taxon>
        <taxon>Dikarya</taxon>
        <taxon>Basidiomycota</taxon>
        <taxon>Agaricomycotina</taxon>
        <taxon>Agaricomycetes</taxon>
        <taxon>Polyporales</taxon>
        <taxon>Irpicaceae</taxon>
        <taxon>Irpex</taxon>
    </lineage>
</organism>
<sequence>MLQAARAESDTSLSNILPPPESGSGAASPTETDPQIIEALRSKDRLWVLKLGEMMESLITERKQPRIDLTPATSYQRMLVHRCSAYYKLVPETDTVTKTISVYHRTDSRVPPRRMSELVPAEESAQPAFKIMQRLNPERRGRSQPESVTGDDGDFSDVETSEAGSVGGRSNVTGGSKRHLTIEEREAAYNEARSRIFMGFEDKDKDKEMEKGSSANSSSISLVSGSGSVSAGQSSAGDMDDSVSSAATESEWSGPVTRDRRDRRRVGSGGSGPRSTRGTSYNPASGSNSSRHSRAASPSSFTYPSLYDPSGNSYDPTYAPQGPPHGYIQYYYPPYPPPQPTGVPPVMPGYTYPYSSYPYPQPQPRQHSDPTSPNEHPYPLPQQPQHVGYPPQNPYGWAPPPPPPPSHSAPPVTSPPHTNVSLPGPPQAATHPSTPQGQMQYPGYFPPQPYVQYPMPGYYGPAPYAPPPVGPMQPTSVPGYYPDPSHVDPRFNGNGFDNHNHNRAASHNSNGHGRKHGGARKQAWSYPSGVAASSLQYTPPGGNDIVGPRLNSRRTSSSSQGNGNRTPGDETSSVTSSSTTSSSSQRTFTSTSSKHHPLPARPDWAVGLKAQPTLSSTRHHDHSNANSRNMSPARFGGNLPLLGNQRNSQHMPPQPPPQPTDFPPLSSAPEKKTPVIGGAWTNTSSIKSVLRPGPSGSTSGQERSNALVHYPTSGPQQHPNPNMLRLQDDQEFTFERPPPKSNAELYNPKGGRRMPVNSPPGGNNTSSLSGGVGDTNGNYVVSGGLGEVDVLAEQVGGLRVGQQQQAEGGENAFVVSSASTGAIASANES</sequence>
<keyword evidence="2" id="KW-1185">Reference proteome</keyword>
<evidence type="ECO:0000313" key="1">
    <source>
        <dbReference type="EMBL" id="KAI0091650.1"/>
    </source>
</evidence>
<evidence type="ECO:0000313" key="2">
    <source>
        <dbReference type="Proteomes" id="UP001055072"/>
    </source>
</evidence>
<gene>
    <name evidence="1" type="ORF">BDY19DRAFT_931629</name>
</gene>
<accession>A0ACB8UBL1</accession>
<proteinExistence type="predicted"/>